<keyword evidence="2" id="KW-1185">Reference proteome</keyword>
<dbReference type="EMBL" id="JTCM02000034">
    <property type="protein sequence ID" value="NEU74083.1"/>
    <property type="molecule type" value="Genomic_DNA"/>
</dbReference>
<organism evidence="1 2">
    <name type="scientific">Hassallia byssoidea VB512170</name>
    <dbReference type="NCBI Taxonomy" id="1304833"/>
    <lineage>
        <taxon>Bacteria</taxon>
        <taxon>Bacillati</taxon>
        <taxon>Cyanobacteriota</taxon>
        <taxon>Cyanophyceae</taxon>
        <taxon>Nostocales</taxon>
        <taxon>Tolypothrichaceae</taxon>
        <taxon>Hassallia</taxon>
    </lineage>
</organism>
<comment type="caution">
    <text evidence="1">The sequence shown here is derived from an EMBL/GenBank/DDBJ whole genome shotgun (WGS) entry which is preliminary data.</text>
</comment>
<reference evidence="1 2" key="1">
    <citation type="journal article" date="2015" name="Genome Announc.">
        <title>Draft Genome Sequence of Cyanobacterium Hassallia byssoidea Strain VB512170, Isolated from Monuments in India.</title>
        <authorList>
            <person name="Singh D."/>
            <person name="Chandrababunaidu M.M."/>
            <person name="Panda A."/>
            <person name="Sen D."/>
            <person name="Bhattacharyya S."/>
            <person name="Adhikary S.P."/>
            <person name="Tripathy S."/>
        </authorList>
    </citation>
    <scope>NUCLEOTIDE SEQUENCE [LARGE SCALE GENOMIC DNA]</scope>
    <source>
        <strain evidence="1 2">VB512170</strain>
    </source>
</reference>
<name>A0A846HAH2_9CYAN</name>
<gene>
    <name evidence="1" type="ORF">PI95_016340</name>
</gene>
<evidence type="ECO:0000313" key="2">
    <source>
        <dbReference type="Proteomes" id="UP000031549"/>
    </source>
</evidence>
<dbReference type="AlphaFoldDB" id="A0A846HAH2"/>
<dbReference type="RefSeq" id="WP_039741335.1">
    <property type="nucleotide sequence ID" value="NZ_JTCM02000034.1"/>
</dbReference>
<sequence>MATGKGKKRVRNIPVLYDQPKRKHTIWLTDDAWYSVQELAVKQKVSASEYLEELIRGHCITKA</sequence>
<evidence type="ECO:0000313" key="1">
    <source>
        <dbReference type="EMBL" id="NEU74083.1"/>
    </source>
</evidence>
<accession>A0A846HAH2</accession>
<dbReference type="Proteomes" id="UP000031549">
    <property type="component" value="Unassembled WGS sequence"/>
</dbReference>
<proteinExistence type="predicted"/>
<protein>
    <submittedName>
        <fullName evidence="1">Uncharacterized protein</fullName>
    </submittedName>
</protein>